<dbReference type="EMBL" id="PNBA02000015">
    <property type="protein sequence ID" value="KAG6399236.1"/>
    <property type="molecule type" value="Genomic_DNA"/>
</dbReference>
<protein>
    <recommendedName>
        <fullName evidence="6">MSP domain-containing protein</fullName>
    </recommendedName>
</protein>
<keyword evidence="3" id="KW-0812">Transmembrane</keyword>
<dbReference type="InterPro" id="IPR000535">
    <property type="entry name" value="MSP_dom"/>
</dbReference>
<dbReference type="Gene3D" id="2.60.40.10">
    <property type="entry name" value="Immunoglobulins"/>
    <property type="match status" value="1"/>
</dbReference>
<dbReference type="InterPro" id="IPR013783">
    <property type="entry name" value="Ig-like_fold"/>
</dbReference>
<evidence type="ECO:0000313" key="9">
    <source>
        <dbReference type="Proteomes" id="UP000298416"/>
    </source>
</evidence>
<evidence type="ECO:0000259" key="6">
    <source>
        <dbReference type="PROSITE" id="PS50202"/>
    </source>
</evidence>
<dbReference type="EMBL" id="PNBA02000296">
    <property type="protein sequence ID" value="KAG6384055.1"/>
    <property type="molecule type" value="Genomic_DNA"/>
</dbReference>
<dbReference type="Proteomes" id="UP000298416">
    <property type="component" value="Unassembled WGS sequence"/>
</dbReference>
<evidence type="ECO:0000256" key="4">
    <source>
        <dbReference type="ARBA" id="ARBA00022989"/>
    </source>
</evidence>
<sequence length="290" mass="33010">MSSEALLNYDPPELSFQFDQNRQLSSSVRLLNETDDYVAFKLSLFVGYVFSSSPLIRDIMWFDQELEFCCLNQLVKSKHSLRSKDKFMIESAAAAPDTTVEDARKLFDKESGHPIQEFILRVNYSRPTESSPDTSVIENTDVSAPEVNRSLTEPHENGLQVASSVTDSHDNNLRVINNVNELRTNGTQLEPGTENDITRSGDSILRRFISNCTGESILREVIGSLLILVFLYLMKQTISWIWSLVMFVVIMIIKMIKKLVSDSVEDWIVKTLIHIVMYILFGRKENTGLT</sequence>
<evidence type="ECO:0000256" key="3">
    <source>
        <dbReference type="ARBA" id="ARBA00022692"/>
    </source>
</evidence>
<dbReference type="GO" id="GO:0005789">
    <property type="term" value="C:endoplasmic reticulum membrane"/>
    <property type="evidence" value="ECO:0007669"/>
    <property type="project" value="InterPro"/>
</dbReference>
<dbReference type="PANTHER" id="PTHR10809:SF6">
    <property type="entry name" value="AT11025P-RELATED"/>
    <property type="match status" value="1"/>
</dbReference>
<keyword evidence="9" id="KW-1185">Reference proteome</keyword>
<proteinExistence type="inferred from homology"/>
<evidence type="ECO:0000256" key="2">
    <source>
        <dbReference type="ARBA" id="ARBA00008932"/>
    </source>
</evidence>
<dbReference type="AlphaFoldDB" id="A0A8X8ZBV6"/>
<organism evidence="8">
    <name type="scientific">Salvia splendens</name>
    <name type="common">Scarlet sage</name>
    <dbReference type="NCBI Taxonomy" id="180675"/>
    <lineage>
        <taxon>Eukaryota</taxon>
        <taxon>Viridiplantae</taxon>
        <taxon>Streptophyta</taxon>
        <taxon>Embryophyta</taxon>
        <taxon>Tracheophyta</taxon>
        <taxon>Spermatophyta</taxon>
        <taxon>Magnoliopsida</taxon>
        <taxon>eudicotyledons</taxon>
        <taxon>Gunneridae</taxon>
        <taxon>Pentapetalae</taxon>
        <taxon>asterids</taxon>
        <taxon>lamiids</taxon>
        <taxon>Lamiales</taxon>
        <taxon>Lamiaceae</taxon>
        <taxon>Nepetoideae</taxon>
        <taxon>Mentheae</taxon>
        <taxon>Salviinae</taxon>
        <taxon>Salvia</taxon>
        <taxon>Salvia subgen. Calosphace</taxon>
        <taxon>core Calosphace</taxon>
    </lineage>
</organism>
<comment type="similarity">
    <text evidence="2">Belongs to the VAMP-associated protein (VAP) (TC 9.B.17) family.</text>
</comment>
<evidence type="ECO:0000313" key="7">
    <source>
        <dbReference type="EMBL" id="KAG6384055.1"/>
    </source>
</evidence>
<dbReference type="InterPro" id="IPR016763">
    <property type="entry name" value="VAP"/>
</dbReference>
<dbReference type="GO" id="GO:0061817">
    <property type="term" value="P:endoplasmic reticulum-plasma membrane tethering"/>
    <property type="evidence" value="ECO:0007669"/>
    <property type="project" value="TreeGrafter"/>
</dbReference>
<name>A0A8X8ZBV6_SALSN</name>
<reference evidence="8" key="1">
    <citation type="submission" date="2018-01" db="EMBL/GenBank/DDBJ databases">
        <authorList>
            <person name="Mao J.F."/>
        </authorList>
    </citation>
    <scope>NUCLEOTIDE SEQUENCE</scope>
    <source>
        <strain evidence="8">Huo1</strain>
        <tissue evidence="8">Leaf</tissue>
    </source>
</reference>
<keyword evidence="5" id="KW-0472">Membrane</keyword>
<evidence type="ECO:0000256" key="1">
    <source>
        <dbReference type="ARBA" id="ARBA00004211"/>
    </source>
</evidence>
<dbReference type="SUPFAM" id="SSF49354">
    <property type="entry name" value="PapD-like"/>
    <property type="match status" value="1"/>
</dbReference>
<keyword evidence="4" id="KW-1133">Transmembrane helix</keyword>
<gene>
    <name evidence="8" type="ORF">SASPL_140712</name>
    <name evidence="7" type="ORF">SASPL_156143</name>
</gene>
<reference evidence="8" key="2">
    <citation type="submission" date="2020-08" db="EMBL/GenBank/DDBJ databases">
        <title>Plant Genome Project.</title>
        <authorList>
            <person name="Zhang R.-G."/>
        </authorList>
    </citation>
    <scope>NUCLEOTIDE SEQUENCE</scope>
    <source>
        <strain evidence="8">Huo1</strain>
        <tissue evidence="8">Leaf</tissue>
    </source>
</reference>
<accession>A0A8X8ZBV6</accession>
<dbReference type="GO" id="GO:0005886">
    <property type="term" value="C:plasma membrane"/>
    <property type="evidence" value="ECO:0007669"/>
    <property type="project" value="TreeGrafter"/>
</dbReference>
<evidence type="ECO:0000256" key="5">
    <source>
        <dbReference type="ARBA" id="ARBA00023136"/>
    </source>
</evidence>
<feature type="domain" description="MSP" evidence="6">
    <location>
        <begin position="6"/>
        <end position="125"/>
    </location>
</feature>
<evidence type="ECO:0000313" key="8">
    <source>
        <dbReference type="EMBL" id="KAG6399236.1"/>
    </source>
</evidence>
<dbReference type="InterPro" id="IPR008962">
    <property type="entry name" value="PapD-like_sf"/>
</dbReference>
<dbReference type="PANTHER" id="PTHR10809">
    <property type="entry name" value="VESICLE-ASSOCIATED MEMBRANE PROTEIN-ASSOCIATED PROTEIN"/>
    <property type="match status" value="1"/>
</dbReference>
<dbReference type="GO" id="GO:0090158">
    <property type="term" value="P:endoplasmic reticulum membrane organization"/>
    <property type="evidence" value="ECO:0007669"/>
    <property type="project" value="TreeGrafter"/>
</dbReference>
<comment type="subcellular location">
    <subcellularLocation>
        <location evidence="1">Membrane</location>
        <topology evidence="1">Single-pass type IV membrane protein</topology>
    </subcellularLocation>
</comment>
<comment type="caution">
    <text evidence="8">The sequence shown here is derived from an EMBL/GenBank/DDBJ whole genome shotgun (WGS) entry which is preliminary data.</text>
</comment>
<dbReference type="PROSITE" id="PS50202">
    <property type="entry name" value="MSP"/>
    <property type="match status" value="1"/>
</dbReference>